<dbReference type="InterPro" id="IPR016024">
    <property type="entry name" value="ARM-type_fold"/>
</dbReference>
<dbReference type="EMBL" id="VSSQ01126189">
    <property type="protein sequence ID" value="MPN56157.1"/>
    <property type="molecule type" value="Genomic_DNA"/>
</dbReference>
<evidence type="ECO:0008006" key="2">
    <source>
        <dbReference type="Google" id="ProtNLM"/>
    </source>
</evidence>
<organism evidence="1">
    <name type="scientific">bioreactor metagenome</name>
    <dbReference type="NCBI Taxonomy" id="1076179"/>
    <lineage>
        <taxon>unclassified sequences</taxon>
        <taxon>metagenomes</taxon>
        <taxon>ecological metagenomes</taxon>
    </lineage>
</organism>
<proteinExistence type="predicted"/>
<dbReference type="InterPro" id="IPR011989">
    <property type="entry name" value="ARM-like"/>
</dbReference>
<gene>
    <name evidence="1" type="ORF">SDC9_203843</name>
</gene>
<dbReference type="SUPFAM" id="SSF48371">
    <property type="entry name" value="ARM repeat"/>
    <property type="match status" value="1"/>
</dbReference>
<dbReference type="AlphaFoldDB" id="A0A645IYD0"/>
<name>A0A645IYD0_9ZZZZ</name>
<sequence>MPDARTGELLLSSLANEKVPEVRSAVVRSMSQRGLDDNAFATLAESAPKEQSALVRGEMIRALAKGTDSFPATRDTLQRLLETEQDTQNLDLLRRVLSKAPKTP</sequence>
<comment type="caution">
    <text evidence="1">The sequence shown here is derived from an EMBL/GenBank/DDBJ whole genome shotgun (WGS) entry which is preliminary data.</text>
</comment>
<accession>A0A645IYD0</accession>
<evidence type="ECO:0000313" key="1">
    <source>
        <dbReference type="EMBL" id="MPN56157.1"/>
    </source>
</evidence>
<dbReference type="Gene3D" id="1.25.10.10">
    <property type="entry name" value="Leucine-rich Repeat Variant"/>
    <property type="match status" value="1"/>
</dbReference>
<reference evidence="1" key="1">
    <citation type="submission" date="2019-08" db="EMBL/GenBank/DDBJ databases">
        <authorList>
            <person name="Kucharzyk K."/>
            <person name="Murdoch R.W."/>
            <person name="Higgins S."/>
            <person name="Loffler F."/>
        </authorList>
    </citation>
    <scope>NUCLEOTIDE SEQUENCE</scope>
</reference>
<protein>
    <recommendedName>
        <fullName evidence="2">HEAT repeat domain-containing protein</fullName>
    </recommendedName>
</protein>